<dbReference type="Ensembl" id="ENSPRET00000001100.1">
    <property type="protein sequence ID" value="ENSPREP00000001061.1"/>
    <property type="gene ID" value="ENSPREG00000000805.1"/>
</dbReference>
<dbReference type="Proteomes" id="UP000242638">
    <property type="component" value="Unassembled WGS sequence"/>
</dbReference>
<dbReference type="OMA" id="IARMKYS"/>
<organism evidence="1 2">
    <name type="scientific">Poecilia reticulata</name>
    <name type="common">Guppy</name>
    <name type="synonym">Acanthophacelus reticulatus</name>
    <dbReference type="NCBI Taxonomy" id="8081"/>
    <lineage>
        <taxon>Eukaryota</taxon>
        <taxon>Metazoa</taxon>
        <taxon>Chordata</taxon>
        <taxon>Craniata</taxon>
        <taxon>Vertebrata</taxon>
        <taxon>Euteleostomi</taxon>
        <taxon>Actinopterygii</taxon>
        <taxon>Neopterygii</taxon>
        <taxon>Teleostei</taxon>
        <taxon>Neoteleostei</taxon>
        <taxon>Acanthomorphata</taxon>
        <taxon>Ovalentaria</taxon>
        <taxon>Atherinomorphae</taxon>
        <taxon>Cyprinodontiformes</taxon>
        <taxon>Poeciliidae</taxon>
        <taxon>Poeciliinae</taxon>
        <taxon>Poecilia</taxon>
    </lineage>
</organism>
<evidence type="ECO:0000313" key="2">
    <source>
        <dbReference type="Proteomes" id="UP000242638"/>
    </source>
</evidence>
<evidence type="ECO:0000313" key="1">
    <source>
        <dbReference type="Ensembl" id="ENSPREP00000001061.1"/>
    </source>
</evidence>
<keyword evidence="2" id="KW-1185">Reference proteome</keyword>
<reference evidence="2" key="1">
    <citation type="submission" date="2013-11" db="EMBL/GenBank/DDBJ databases">
        <title>The genomic landscape of the Guanapo guppy.</title>
        <authorList>
            <person name="Kuenstner A."/>
            <person name="Dreyer C."/>
        </authorList>
    </citation>
    <scope>NUCLEOTIDE SEQUENCE</scope>
    <source>
        <strain evidence="2">Guanapo</strain>
    </source>
</reference>
<accession>A0A3P9MUS2</accession>
<sequence length="51" mass="5511">LKVTGSRSCPDFWGDPPSIAVKSKLNSLSFSRSSFFSSTNSTLLLSTARTK</sequence>
<dbReference type="GeneTree" id="ENSGT00940000177513"/>
<name>A0A3P9MUS2_POERE</name>
<protein>
    <submittedName>
        <fullName evidence="1">Uncharacterized protein</fullName>
    </submittedName>
</protein>
<reference evidence="1" key="3">
    <citation type="submission" date="2025-09" db="UniProtKB">
        <authorList>
            <consortium name="Ensembl"/>
        </authorList>
    </citation>
    <scope>IDENTIFICATION</scope>
    <source>
        <strain evidence="1">Guanapo</strain>
    </source>
</reference>
<dbReference type="AlphaFoldDB" id="A0A3P9MUS2"/>
<reference evidence="1" key="2">
    <citation type="submission" date="2025-08" db="UniProtKB">
        <authorList>
            <consortium name="Ensembl"/>
        </authorList>
    </citation>
    <scope>IDENTIFICATION</scope>
    <source>
        <strain evidence="1">Guanapo</strain>
    </source>
</reference>
<proteinExistence type="predicted"/>